<feature type="domain" description="Cardiolipin synthase N-terminal" evidence="7">
    <location>
        <begin position="28"/>
        <end position="68"/>
    </location>
</feature>
<comment type="subcellular location">
    <subcellularLocation>
        <location evidence="1">Cell membrane</location>
        <topology evidence="1">Multi-pass membrane protein</topology>
    </subcellularLocation>
</comment>
<dbReference type="RefSeq" id="WP_377468962.1">
    <property type="nucleotide sequence ID" value="NZ_JBHUHV010000004.1"/>
</dbReference>
<dbReference type="Proteomes" id="UP001597369">
    <property type="component" value="Unassembled WGS sequence"/>
</dbReference>
<evidence type="ECO:0000256" key="4">
    <source>
        <dbReference type="ARBA" id="ARBA00022989"/>
    </source>
</evidence>
<evidence type="ECO:0000256" key="6">
    <source>
        <dbReference type="SAM" id="Phobius"/>
    </source>
</evidence>
<comment type="caution">
    <text evidence="8">The sequence shown here is derived from an EMBL/GenBank/DDBJ whole genome shotgun (WGS) entry which is preliminary data.</text>
</comment>
<dbReference type="EMBL" id="JBHUHV010000004">
    <property type="protein sequence ID" value="MFD2065665.1"/>
    <property type="molecule type" value="Genomic_DNA"/>
</dbReference>
<keyword evidence="3 6" id="KW-0812">Transmembrane</keyword>
<accession>A0ABW4WV15</accession>
<organism evidence="8 9">
    <name type="scientific">Pontibacter silvestris</name>
    <dbReference type="NCBI Taxonomy" id="2305183"/>
    <lineage>
        <taxon>Bacteria</taxon>
        <taxon>Pseudomonadati</taxon>
        <taxon>Bacteroidota</taxon>
        <taxon>Cytophagia</taxon>
        <taxon>Cytophagales</taxon>
        <taxon>Hymenobacteraceae</taxon>
        <taxon>Pontibacter</taxon>
    </lineage>
</organism>
<keyword evidence="2" id="KW-1003">Cell membrane</keyword>
<evidence type="ECO:0000313" key="8">
    <source>
        <dbReference type="EMBL" id="MFD2065665.1"/>
    </source>
</evidence>
<evidence type="ECO:0000256" key="1">
    <source>
        <dbReference type="ARBA" id="ARBA00004651"/>
    </source>
</evidence>
<evidence type="ECO:0000256" key="3">
    <source>
        <dbReference type="ARBA" id="ARBA00022692"/>
    </source>
</evidence>
<gene>
    <name evidence="8" type="ORF">ACFSKU_02120</name>
</gene>
<reference evidence="9" key="1">
    <citation type="journal article" date="2019" name="Int. J. Syst. Evol. Microbiol.">
        <title>The Global Catalogue of Microorganisms (GCM) 10K type strain sequencing project: providing services to taxonomists for standard genome sequencing and annotation.</title>
        <authorList>
            <consortium name="The Broad Institute Genomics Platform"/>
            <consortium name="The Broad Institute Genome Sequencing Center for Infectious Disease"/>
            <person name="Wu L."/>
            <person name="Ma J."/>
        </authorList>
    </citation>
    <scope>NUCLEOTIDE SEQUENCE [LARGE SCALE GENOMIC DNA]</scope>
    <source>
        <strain evidence="9">JCM 16545</strain>
    </source>
</reference>
<keyword evidence="5 6" id="KW-0472">Membrane</keyword>
<evidence type="ECO:0000313" key="9">
    <source>
        <dbReference type="Proteomes" id="UP001597369"/>
    </source>
</evidence>
<evidence type="ECO:0000259" key="7">
    <source>
        <dbReference type="Pfam" id="PF13396"/>
    </source>
</evidence>
<dbReference type="Pfam" id="PF13396">
    <property type="entry name" value="PLDc_N"/>
    <property type="match status" value="1"/>
</dbReference>
<name>A0ABW4WV15_9BACT</name>
<dbReference type="InterPro" id="IPR027379">
    <property type="entry name" value="CLS_N"/>
</dbReference>
<feature type="transmembrane region" description="Helical" evidence="6">
    <location>
        <begin position="49"/>
        <end position="68"/>
    </location>
</feature>
<sequence>MLKLAIMELVTPSFGLIVWQTMTFLSVIVFIVSWIMILRTNKLEAIQKIAWLIGTLFLPVIGPVIFFVKYSSFREVHS</sequence>
<keyword evidence="4 6" id="KW-1133">Transmembrane helix</keyword>
<evidence type="ECO:0000256" key="5">
    <source>
        <dbReference type="ARBA" id="ARBA00023136"/>
    </source>
</evidence>
<keyword evidence="9" id="KW-1185">Reference proteome</keyword>
<evidence type="ECO:0000256" key="2">
    <source>
        <dbReference type="ARBA" id="ARBA00022475"/>
    </source>
</evidence>
<protein>
    <submittedName>
        <fullName evidence="8">PLDc N-terminal domain-containing protein</fullName>
    </submittedName>
</protein>
<feature type="transmembrane region" description="Helical" evidence="6">
    <location>
        <begin position="17"/>
        <end position="37"/>
    </location>
</feature>
<proteinExistence type="predicted"/>